<dbReference type="EMBL" id="LSSM01000002">
    <property type="protein sequence ID" value="OMJ30443.1"/>
    <property type="molecule type" value="Genomic_DNA"/>
</dbReference>
<evidence type="ECO:0000313" key="2">
    <source>
        <dbReference type="Proteomes" id="UP000187429"/>
    </source>
</evidence>
<keyword evidence="2" id="KW-1185">Reference proteome</keyword>
<reference evidence="2" key="1">
    <citation type="submission" date="2017-01" db="EMBL/GenBank/DDBJ databases">
        <authorList>
            <person name="Wang Y."/>
            <person name="White M."/>
            <person name="Kvist S."/>
            <person name="Moncalvo J.-M."/>
        </authorList>
    </citation>
    <scope>NUCLEOTIDE SEQUENCE [LARGE SCALE GENOMIC DNA]</scope>
    <source>
        <strain evidence="2">ID-206-W2</strain>
    </source>
</reference>
<dbReference type="AlphaFoldDB" id="A0A1R1YU73"/>
<evidence type="ECO:0000313" key="1">
    <source>
        <dbReference type="EMBL" id="OMJ30443.1"/>
    </source>
</evidence>
<comment type="caution">
    <text evidence="1">The sequence shown here is derived from an EMBL/GenBank/DDBJ whole genome shotgun (WGS) entry which is preliminary data.</text>
</comment>
<accession>A0A1R1YU73</accession>
<protein>
    <submittedName>
        <fullName evidence="1">Uncharacterized protein</fullName>
    </submittedName>
</protein>
<sequence>MQQEIVAHVGFPPLERAKLAFHKQIRHHDSDYIIAQLPVPPNYAQQLPLRLQITRHIFCRRVPLMSRRRAHSSCLHAPYTHTQHLNKMPTCHRI</sequence>
<gene>
    <name evidence="1" type="ORF">AYI69_g13</name>
</gene>
<organism evidence="1 2">
    <name type="scientific">Smittium culicis</name>
    <dbReference type="NCBI Taxonomy" id="133412"/>
    <lineage>
        <taxon>Eukaryota</taxon>
        <taxon>Fungi</taxon>
        <taxon>Fungi incertae sedis</taxon>
        <taxon>Zoopagomycota</taxon>
        <taxon>Kickxellomycotina</taxon>
        <taxon>Harpellomycetes</taxon>
        <taxon>Harpellales</taxon>
        <taxon>Legeriomycetaceae</taxon>
        <taxon>Smittium</taxon>
    </lineage>
</organism>
<name>A0A1R1YU73_9FUNG</name>
<dbReference type="Proteomes" id="UP000187429">
    <property type="component" value="Unassembled WGS sequence"/>
</dbReference>
<proteinExistence type="predicted"/>